<keyword evidence="2" id="KW-1185">Reference proteome</keyword>
<accession>A0AAW1T164</accession>
<dbReference type="EMBL" id="JALJOV010000466">
    <property type="protein sequence ID" value="KAK9863486.1"/>
    <property type="molecule type" value="Genomic_DNA"/>
</dbReference>
<name>A0AAW1T164_9CHLO</name>
<sequence>GQCYVPEEPIHLLDRTLPMAMQQHAQKHGISLGVVEQLKICRAGAFSCPVACGVVLLGKVDLTHLQDLPPADLQKTLQAVVEQQACCAFDDVTSIHSLLDRCHKGQLPAISHHEANATGEWAEFQPEPRMAGLATLSRCQRLQFQSPKKMTWQALQQMRQRSLTLSGSPTIARQVRATRCKSSCRTGARQTSSASN</sequence>
<proteinExistence type="predicted"/>
<dbReference type="Proteomes" id="UP001485043">
    <property type="component" value="Unassembled WGS sequence"/>
</dbReference>
<gene>
    <name evidence="1" type="ORF">WJX84_012226</name>
</gene>
<dbReference type="AlphaFoldDB" id="A0AAW1T164"/>
<reference evidence="1 2" key="1">
    <citation type="journal article" date="2024" name="Nat. Commun.">
        <title>Phylogenomics reveals the evolutionary origins of lichenization in chlorophyte algae.</title>
        <authorList>
            <person name="Puginier C."/>
            <person name="Libourel C."/>
            <person name="Otte J."/>
            <person name="Skaloud P."/>
            <person name="Haon M."/>
            <person name="Grisel S."/>
            <person name="Petersen M."/>
            <person name="Berrin J.G."/>
            <person name="Delaux P.M."/>
            <person name="Dal Grande F."/>
            <person name="Keller J."/>
        </authorList>
    </citation>
    <scope>NUCLEOTIDE SEQUENCE [LARGE SCALE GENOMIC DNA]</scope>
    <source>
        <strain evidence="1 2">SAG 2523</strain>
    </source>
</reference>
<comment type="caution">
    <text evidence="1">The sequence shown here is derived from an EMBL/GenBank/DDBJ whole genome shotgun (WGS) entry which is preliminary data.</text>
</comment>
<organism evidence="1 2">
    <name type="scientific">Apatococcus fuscideae</name>
    <dbReference type="NCBI Taxonomy" id="2026836"/>
    <lineage>
        <taxon>Eukaryota</taxon>
        <taxon>Viridiplantae</taxon>
        <taxon>Chlorophyta</taxon>
        <taxon>core chlorophytes</taxon>
        <taxon>Trebouxiophyceae</taxon>
        <taxon>Chlorellales</taxon>
        <taxon>Chlorellaceae</taxon>
        <taxon>Apatococcus</taxon>
    </lineage>
</organism>
<feature type="non-terminal residue" evidence="1">
    <location>
        <position position="1"/>
    </location>
</feature>
<evidence type="ECO:0000313" key="1">
    <source>
        <dbReference type="EMBL" id="KAK9863486.1"/>
    </source>
</evidence>
<evidence type="ECO:0000313" key="2">
    <source>
        <dbReference type="Proteomes" id="UP001485043"/>
    </source>
</evidence>
<protein>
    <submittedName>
        <fullName evidence="1">Uncharacterized protein</fullName>
    </submittedName>
</protein>